<evidence type="ECO:0000256" key="4">
    <source>
        <dbReference type="ARBA" id="ARBA00022840"/>
    </source>
</evidence>
<dbReference type="PANTHER" id="PTHR12131">
    <property type="entry name" value="ATP-DEPENDENT RNA AND DNA HELICASE"/>
    <property type="match status" value="1"/>
</dbReference>
<dbReference type="Pfam" id="PF17911">
    <property type="entry name" value="Ski2_N"/>
    <property type="match status" value="1"/>
</dbReference>
<dbReference type="InterPro" id="IPR027417">
    <property type="entry name" value="P-loop_NTPase"/>
</dbReference>
<dbReference type="Pfam" id="PF00270">
    <property type="entry name" value="DEAD"/>
    <property type="match status" value="1"/>
</dbReference>
<name>A0A7R8D1G5_LEPSM</name>
<gene>
    <name evidence="6" type="ORF">LSAA_11798</name>
</gene>
<comment type="catalytic activity">
    <reaction evidence="5">
        <text>ATP + H2O = ADP + phosphate + H(+)</text>
        <dbReference type="Rhea" id="RHEA:13065"/>
        <dbReference type="ChEBI" id="CHEBI:15377"/>
        <dbReference type="ChEBI" id="CHEBI:15378"/>
        <dbReference type="ChEBI" id="CHEBI:30616"/>
        <dbReference type="ChEBI" id="CHEBI:43474"/>
        <dbReference type="ChEBI" id="CHEBI:456216"/>
        <dbReference type="EC" id="3.6.4.13"/>
    </reaction>
</comment>
<protein>
    <submittedName>
        <fullName evidence="6">SKI2</fullName>
        <ecNumber evidence="6">3.6.4.-</ecNumber>
    </submittedName>
</protein>
<dbReference type="GO" id="GO:0003724">
    <property type="term" value="F:RNA helicase activity"/>
    <property type="evidence" value="ECO:0007669"/>
    <property type="project" value="UniProtKB-EC"/>
</dbReference>
<dbReference type="AlphaFoldDB" id="A0A7R8D1G5"/>
<keyword evidence="4" id="KW-0067">ATP-binding</keyword>
<dbReference type="InterPro" id="IPR040801">
    <property type="entry name" value="Ski2_N"/>
</dbReference>
<reference evidence="6" key="1">
    <citation type="submission" date="2021-02" db="EMBL/GenBank/DDBJ databases">
        <authorList>
            <person name="Bekaert M."/>
        </authorList>
    </citation>
    <scope>NUCLEOTIDE SEQUENCE</scope>
    <source>
        <strain evidence="6">IoA-00</strain>
    </source>
</reference>
<dbReference type="InterPro" id="IPR050699">
    <property type="entry name" value="RNA-DNA_Helicase"/>
</dbReference>
<evidence type="ECO:0000313" key="7">
    <source>
        <dbReference type="Proteomes" id="UP000675881"/>
    </source>
</evidence>
<evidence type="ECO:0000313" key="6">
    <source>
        <dbReference type="EMBL" id="CAF2989511.1"/>
    </source>
</evidence>
<dbReference type="EC" id="3.6.4.-" evidence="6"/>
<dbReference type="GO" id="GO:0055087">
    <property type="term" value="C:Ski complex"/>
    <property type="evidence" value="ECO:0007669"/>
    <property type="project" value="TreeGrafter"/>
</dbReference>
<dbReference type="Proteomes" id="UP000675881">
    <property type="component" value="Chromosome 6"/>
</dbReference>
<organism evidence="6 7">
    <name type="scientific">Lepeophtheirus salmonis</name>
    <name type="common">Salmon louse</name>
    <name type="synonym">Caligus salmonis</name>
    <dbReference type="NCBI Taxonomy" id="72036"/>
    <lineage>
        <taxon>Eukaryota</taxon>
        <taxon>Metazoa</taxon>
        <taxon>Ecdysozoa</taxon>
        <taxon>Arthropoda</taxon>
        <taxon>Crustacea</taxon>
        <taxon>Multicrustacea</taxon>
        <taxon>Hexanauplia</taxon>
        <taxon>Copepoda</taxon>
        <taxon>Siphonostomatoida</taxon>
        <taxon>Caligidae</taxon>
        <taxon>Lepeophtheirus</taxon>
    </lineage>
</organism>
<accession>A0A7R8D1G5</accession>
<proteinExistence type="predicted"/>
<dbReference type="InterPro" id="IPR014001">
    <property type="entry name" value="Helicase_ATP-bd"/>
</dbReference>
<dbReference type="FunFam" id="3.40.50.300:FF:000354">
    <property type="entry name" value="ATP-dependent RNA helicase SKI2"/>
    <property type="match status" value="1"/>
</dbReference>
<dbReference type="EMBL" id="HG994585">
    <property type="protein sequence ID" value="CAF2989511.1"/>
    <property type="molecule type" value="Genomic_DNA"/>
</dbReference>
<keyword evidence="3" id="KW-0347">Helicase</keyword>
<dbReference type="Gene3D" id="3.40.50.300">
    <property type="entry name" value="P-loop containing nucleotide triphosphate hydrolases"/>
    <property type="match status" value="2"/>
</dbReference>
<dbReference type="GO" id="GO:0003676">
    <property type="term" value="F:nucleic acid binding"/>
    <property type="evidence" value="ECO:0007669"/>
    <property type="project" value="InterPro"/>
</dbReference>
<keyword evidence="7" id="KW-1185">Reference proteome</keyword>
<evidence type="ECO:0000256" key="5">
    <source>
        <dbReference type="ARBA" id="ARBA00047984"/>
    </source>
</evidence>
<dbReference type="PANTHER" id="PTHR12131:SF1">
    <property type="entry name" value="ATP-DEPENDENT RNA HELICASE SUPV3L1, MITOCHONDRIAL-RELATED"/>
    <property type="match status" value="1"/>
</dbReference>
<dbReference type="PROSITE" id="PS51192">
    <property type="entry name" value="HELICASE_ATP_BIND_1"/>
    <property type="match status" value="1"/>
</dbReference>
<dbReference type="InterPro" id="IPR011545">
    <property type="entry name" value="DEAD/DEAH_box_helicase_dom"/>
</dbReference>
<dbReference type="GO" id="GO:0005524">
    <property type="term" value="F:ATP binding"/>
    <property type="evidence" value="ECO:0007669"/>
    <property type="project" value="UniProtKB-KW"/>
</dbReference>
<dbReference type="GO" id="GO:0070478">
    <property type="term" value="P:nuclear-transcribed mRNA catabolic process, 3'-5' exonucleolytic nonsense-mediated decay"/>
    <property type="evidence" value="ECO:0007669"/>
    <property type="project" value="TreeGrafter"/>
</dbReference>
<keyword evidence="1" id="KW-0547">Nucleotide-binding</keyword>
<dbReference type="SMART" id="SM00487">
    <property type="entry name" value="DEXDc"/>
    <property type="match status" value="1"/>
</dbReference>
<dbReference type="GO" id="GO:0016787">
    <property type="term" value="F:hydrolase activity"/>
    <property type="evidence" value="ECO:0007669"/>
    <property type="project" value="UniProtKB-KW"/>
</dbReference>
<dbReference type="OrthoDB" id="64767at2759"/>
<sequence length="590" mass="67265">MSYQSAPNAGFFILGKSLVTLDIGFFIKPHKGPRREPKAFVNIRQSPDLRPNIKSLNLQTHIEGLLLSLTTMEKEDYAEFVPDLVEKISNKYFFDLANLPIHKDFLEDVTRYAKLDDELDPSILVRTQPAPGLFTLGHRRILDGYVEFDDLEIIEIPVLEPGANASNSTSLHRATDKGPQKPLHKTNNLPFWPGGLDEKLPEELFSCFTEGVSFETGKSKPKKINLSDVLNSDPFKDEPLKFSFKLPTAPKDKEDNNSEENVVKDKLIKIEEYWNVKAKAPMNTSEWINVVDISKSADVEFYDEIPVMAKTWPFELDTFQKRAILKLEKNESVFVAAHTSAGKTVVAEYAVALSQKHKTRAIYTSPIKALSNQKFREFSNEFKDVGLITGDNQINSEASCLIMTTEVLRLFLYNGSNIIRDLQYVIFDEIHYINDEQRGVVWEEVLILIPSHVIIIMLSATVPNTMEFADWVGRTKKKKINVISTFKRPVPLEHYLYTGNNAKTKDERFLIMDSSRKFCHDGYKKAVEAMNNRKKPSAKKNYGSWSAGLNPQQEKNIWITLIDHLNRQDKLPVVAFTLSRKKDAIKMLAC</sequence>
<evidence type="ECO:0000256" key="1">
    <source>
        <dbReference type="ARBA" id="ARBA00022741"/>
    </source>
</evidence>
<dbReference type="SUPFAM" id="SSF52540">
    <property type="entry name" value="P-loop containing nucleoside triphosphate hydrolases"/>
    <property type="match status" value="1"/>
</dbReference>
<evidence type="ECO:0000256" key="3">
    <source>
        <dbReference type="ARBA" id="ARBA00022806"/>
    </source>
</evidence>
<keyword evidence="2 6" id="KW-0378">Hydrolase</keyword>
<evidence type="ECO:0000256" key="2">
    <source>
        <dbReference type="ARBA" id="ARBA00022801"/>
    </source>
</evidence>